<keyword evidence="2" id="KW-1133">Transmembrane helix</keyword>
<keyword evidence="4" id="KW-1185">Reference proteome</keyword>
<gene>
    <name evidence="3" type="ORF">FRZ32_03885</name>
</gene>
<dbReference type="EMBL" id="VOQQ01000001">
    <property type="protein sequence ID" value="TXC62881.1"/>
    <property type="molecule type" value="Genomic_DNA"/>
</dbReference>
<dbReference type="Proteomes" id="UP000321249">
    <property type="component" value="Unassembled WGS sequence"/>
</dbReference>
<proteinExistence type="predicted"/>
<feature type="transmembrane region" description="Helical" evidence="2">
    <location>
        <begin position="414"/>
        <end position="432"/>
    </location>
</feature>
<evidence type="ECO:0000313" key="3">
    <source>
        <dbReference type="EMBL" id="TXC62881.1"/>
    </source>
</evidence>
<feature type="transmembrane region" description="Helical" evidence="2">
    <location>
        <begin position="493"/>
        <end position="512"/>
    </location>
</feature>
<feature type="transmembrane region" description="Helical" evidence="2">
    <location>
        <begin position="77"/>
        <end position="98"/>
    </location>
</feature>
<evidence type="ECO:0000256" key="2">
    <source>
        <dbReference type="SAM" id="Phobius"/>
    </source>
</evidence>
<keyword evidence="2" id="KW-0472">Membrane</keyword>
<dbReference type="PANTHER" id="PTHR38434:SF1">
    <property type="entry name" value="BLL2549 PROTEIN"/>
    <property type="match status" value="1"/>
</dbReference>
<reference evidence="3 4" key="1">
    <citation type="journal article" date="2015" name="J. Microbiol.">
        <title>Sphingosinicella ginsenosidimutans sp. nov., with ginsenoside converting activity.</title>
        <authorList>
            <person name="Kim J.K."/>
            <person name="Kang M.S."/>
            <person name="Park S.C."/>
            <person name="Kim K.M."/>
            <person name="Choi K."/>
            <person name="Yoon M.H."/>
            <person name="Im W.T."/>
        </authorList>
    </citation>
    <scope>NUCLEOTIDE SEQUENCE [LARGE SCALE GENOMIC DNA]</scope>
    <source>
        <strain evidence="3 4">BS-11</strain>
    </source>
</reference>
<dbReference type="PANTHER" id="PTHR38434">
    <property type="entry name" value="BLL2549 PROTEIN"/>
    <property type="match status" value="1"/>
</dbReference>
<keyword evidence="2" id="KW-0812">Transmembrane</keyword>
<dbReference type="Pfam" id="PF10101">
    <property type="entry name" value="DUF2339"/>
    <property type="match status" value="2"/>
</dbReference>
<dbReference type="OrthoDB" id="5422830at2"/>
<organism evidence="3 4">
    <name type="scientific">Allosphingosinicella ginsenosidimutans</name>
    <dbReference type="NCBI Taxonomy" id="1176539"/>
    <lineage>
        <taxon>Bacteria</taxon>
        <taxon>Pseudomonadati</taxon>
        <taxon>Pseudomonadota</taxon>
        <taxon>Alphaproteobacteria</taxon>
        <taxon>Sphingomonadales</taxon>
        <taxon>Sphingomonadaceae</taxon>
        <taxon>Allosphingosinicella</taxon>
    </lineage>
</organism>
<feature type="transmembrane region" description="Helical" evidence="2">
    <location>
        <begin position="141"/>
        <end position="161"/>
    </location>
</feature>
<feature type="transmembrane region" description="Helical" evidence="2">
    <location>
        <begin position="387"/>
        <end position="408"/>
    </location>
</feature>
<evidence type="ECO:0000313" key="4">
    <source>
        <dbReference type="Proteomes" id="UP000321249"/>
    </source>
</evidence>
<feature type="transmembrane region" description="Helical" evidence="2">
    <location>
        <begin position="239"/>
        <end position="256"/>
    </location>
</feature>
<comment type="caution">
    <text evidence="3">The sequence shown here is derived from an EMBL/GenBank/DDBJ whole genome shotgun (WGS) entry which is preliminary data.</text>
</comment>
<dbReference type="RefSeq" id="WP_147042267.1">
    <property type="nucleotide sequence ID" value="NZ_BAABIR010000002.1"/>
</dbReference>
<evidence type="ECO:0000256" key="1">
    <source>
        <dbReference type="SAM" id="MobiDB-lite"/>
    </source>
</evidence>
<feature type="transmembrane region" description="Helical" evidence="2">
    <location>
        <begin position="518"/>
        <end position="537"/>
    </location>
</feature>
<feature type="transmembrane region" description="Helical" evidence="2">
    <location>
        <begin position="310"/>
        <end position="328"/>
    </location>
</feature>
<name>A0A5C6TS85_9SPHN</name>
<sequence length="550" mass="55496">MAVLVALLLAGMVALWVSNRSLAQRLETLERRLDAPGRAASADPTPGAPPALRPTSPPPQPRETLGTLFERFVAGRLLIWAGGVALVAAAGFLIRYSIEIGLITPAARMIAAALFGLALMAASEFARAGRGLAEDPRVSQALAGAGLAILFATAYGSYILYALIGPGQAAAAMVAITLAALALSLRNGEPTAALGLIGGFATPLLVGDRAPGALILLGCFALLDLAALALAWRRGWSRIAGLAVLLSFAWSGWFLLGAPADAAAAGLFVLILALAGSAAPAEAVREAAPAAAVIGAAELAMLAVRSDVGATGLALYGLLSAALLALAAIRPAMRIAPGAALAFALVVLVARAAMATQPFTPQAAIGATLLFGLGGAALAIRMRAAGLAIGAAALAGPFLILRLIQPALLARPDWGLVAMPLAIAALALTWLGQRGAAPDARGPAFFAGAVAALLLAVAAADLAPARAVSIAWLLLAAALLSAGIILRDRAFRLAGLALLTVTAFKVFLIDAARLEGVWRILSFLGLGIALIGIGRLYGPLLRAEKGAVED</sequence>
<accession>A0A5C6TS85</accession>
<feature type="region of interest" description="Disordered" evidence="1">
    <location>
        <begin position="35"/>
        <end position="60"/>
    </location>
</feature>
<feature type="transmembrane region" description="Helical" evidence="2">
    <location>
        <begin position="469"/>
        <end position="486"/>
    </location>
</feature>
<dbReference type="InterPro" id="IPR019286">
    <property type="entry name" value="DUF2339_TM"/>
</dbReference>
<feature type="transmembrane region" description="Helical" evidence="2">
    <location>
        <begin position="444"/>
        <end position="463"/>
    </location>
</feature>
<dbReference type="AlphaFoldDB" id="A0A5C6TS85"/>
<feature type="compositionally biased region" description="Pro residues" evidence="1">
    <location>
        <begin position="46"/>
        <end position="60"/>
    </location>
</feature>
<feature type="transmembrane region" description="Helical" evidence="2">
    <location>
        <begin position="359"/>
        <end position="380"/>
    </location>
</feature>
<feature type="transmembrane region" description="Helical" evidence="2">
    <location>
        <begin position="335"/>
        <end position="353"/>
    </location>
</feature>
<feature type="transmembrane region" description="Helical" evidence="2">
    <location>
        <begin position="110"/>
        <end position="129"/>
    </location>
</feature>
<feature type="transmembrane region" description="Helical" evidence="2">
    <location>
        <begin position="213"/>
        <end position="232"/>
    </location>
</feature>
<protein>
    <submittedName>
        <fullName evidence="3">DUF2339 domain-containing protein</fullName>
    </submittedName>
</protein>